<dbReference type="InterPro" id="IPR001680">
    <property type="entry name" value="WD40_rpt"/>
</dbReference>
<accession>A0ABN8LP89</accession>
<dbReference type="SMART" id="SM00320">
    <property type="entry name" value="WD40"/>
    <property type="match status" value="6"/>
</dbReference>
<dbReference type="InterPro" id="IPR040102">
    <property type="entry name" value="WDR41"/>
</dbReference>
<dbReference type="Gene3D" id="2.130.10.10">
    <property type="entry name" value="YVTN repeat-like/Quinoprotein amine dehydrogenase"/>
    <property type="match status" value="2"/>
</dbReference>
<reference evidence="4 5" key="1">
    <citation type="submission" date="2022-05" db="EMBL/GenBank/DDBJ databases">
        <authorList>
            <consortium name="Genoscope - CEA"/>
            <person name="William W."/>
        </authorList>
    </citation>
    <scope>NUCLEOTIDE SEQUENCE [LARGE SCALE GENOMIC DNA]</scope>
</reference>
<feature type="repeat" description="WD" evidence="3">
    <location>
        <begin position="58"/>
        <end position="98"/>
    </location>
</feature>
<dbReference type="InterPro" id="IPR036322">
    <property type="entry name" value="WD40_repeat_dom_sf"/>
</dbReference>
<keyword evidence="1 3" id="KW-0853">WD repeat</keyword>
<keyword evidence="5" id="KW-1185">Reference proteome</keyword>
<evidence type="ECO:0008006" key="6">
    <source>
        <dbReference type="Google" id="ProtNLM"/>
    </source>
</evidence>
<name>A0ABN8LP89_9CNID</name>
<proteinExistence type="predicted"/>
<dbReference type="InterPro" id="IPR015943">
    <property type="entry name" value="WD40/YVTN_repeat-like_dom_sf"/>
</dbReference>
<dbReference type="PRINTS" id="PR00320">
    <property type="entry name" value="GPROTEINBRPT"/>
</dbReference>
<sequence length="468" mass="52437">LTEIGTWGPQCGHETQEFDYEMIPGERKYSDILQLQSDAVPEIEDDQPRNPFTELRLLSSHKDIVHLLTVIDERRFASASDDNLAVIWDAKTGKRMNVLRGHSRPIKCMLLLHQRHEFQNEEIAATLLLTGSSDRTILVWDVADGQCLHTIKDHCGTVKCLVNMKEETIFFSGGQDLCVWNEKGELLDKRDRASEHSDIHTLLPIKNNRIVAASNRSSLVVYSIIRPSDDSEALKIVEIKKLSPHRESIRCLINVADSMFASASLDGAIVLWSTHSLSYTRQFNFVKNYEGPSHTYPSSTQHVFTVDQRYMFASIGQGFSLFDSMSGKCLAKVTNAHHGKILHSLLLFDGYVLATCSEDGSVRIWGSPHPRLVCDGSDVKSFTLHIERFLGKSISEIQHLNNPIRPALLGECVAHTGAVNMAVNLGREGFASCGSDGLVVLWKDGVLEKERRNEMVRQILLSMDNNTP</sequence>
<dbReference type="InterPro" id="IPR019775">
    <property type="entry name" value="WD40_repeat_CS"/>
</dbReference>
<feature type="non-terminal residue" evidence="4">
    <location>
        <position position="1"/>
    </location>
</feature>
<feature type="repeat" description="WD" evidence="3">
    <location>
        <begin position="127"/>
        <end position="150"/>
    </location>
</feature>
<organism evidence="4 5">
    <name type="scientific">Porites evermanni</name>
    <dbReference type="NCBI Taxonomy" id="104178"/>
    <lineage>
        <taxon>Eukaryota</taxon>
        <taxon>Metazoa</taxon>
        <taxon>Cnidaria</taxon>
        <taxon>Anthozoa</taxon>
        <taxon>Hexacorallia</taxon>
        <taxon>Scleractinia</taxon>
        <taxon>Fungiina</taxon>
        <taxon>Poritidae</taxon>
        <taxon>Porites</taxon>
    </lineage>
</organism>
<evidence type="ECO:0000313" key="4">
    <source>
        <dbReference type="EMBL" id="CAH3017495.1"/>
    </source>
</evidence>
<protein>
    <recommendedName>
        <fullName evidence="6">WD repeat domain 41</fullName>
    </recommendedName>
</protein>
<comment type="caution">
    <text evidence="4">The sequence shown here is derived from an EMBL/GenBank/DDBJ whole genome shotgun (WGS) entry which is preliminary data.</text>
</comment>
<evidence type="ECO:0000256" key="2">
    <source>
        <dbReference type="ARBA" id="ARBA00022737"/>
    </source>
</evidence>
<keyword evidence="2" id="KW-0677">Repeat</keyword>
<dbReference type="Pfam" id="PF25178">
    <property type="entry name" value="Beta-prop_WDR41"/>
    <property type="match status" value="1"/>
</dbReference>
<evidence type="ECO:0000256" key="3">
    <source>
        <dbReference type="PROSITE-ProRule" id="PRU00221"/>
    </source>
</evidence>
<evidence type="ECO:0000313" key="5">
    <source>
        <dbReference type="Proteomes" id="UP001159427"/>
    </source>
</evidence>
<feature type="repeat" description="WD" evidence="3">
    <location>
        <begin position="334"/>
        <end position="365"/>
    </location>
</feature>
<evidence type="ECO:0000256" key="1">
    <source>
        <dbReference type="ARBA" id="ARBA00022574"/>
    </source>
</evidence>
<dbReference type="Proteomes" id="UP001159427">
    <property type="component" value="Unassembled WGS sequence"/>
</dbReference>
<dbReference type="PROSITE" id="PS00678">
    <property type="entry name" value="WD_REPEATS_1"/>
    <property type="match status" value="1"/>
</dbReference>
<dbReference type="EMBL" id="CALNXI010000064">
    <property type="protein sequence ID" value="CAH3017495.1"/>
    <property type="molecule type" value="Genomic_DNA"/>
</dbReference>
<dbReference type="SUPFAM" id="SSF50978">
    <property type="entry name" value="WD40 repeat-like"/>
    <property type="match status" value="1"/>
</dbReference>
<dbReference type="PANTHER" id="PTHR22805:SF2">
    <property type="entry name" value="WD REPEAT-CONTAINING PROTEIN 41"/>
    <property type="match status" value="1"/>
</dbReference>
<dbReference type="PROSITE" id="PS50082">
    <property type="entry name" value="WD_REPEATS_2"/>
    <property type="match status" value="3"/>
</dbReference>
<gene>
    <name evidence="4" type="ORF">PEVE_00038124</name>
</gene>
<dbReference type="InterPro" id="IPR020472">
    <property type="entry name" value="WD40_PAC1"/>
</dbReference>
<dbReference type="PANTHER" id="PTHR22805">
    <property type="entry name" value="WDR41-RELATED"/>
    <property type="match status" value="1"/>
</dbReference>